<evidence type="ECO:0000313" key="2">
    <source>
        <dbReference type="EMBL" id="CCO15616.1"/>
    </source>
</evidence>
<comment type="similarity">
    <text evidence="1">Belongs to the ycf54 family.</text>
</comment>
<evidence type="ECO:0000256" key="1">
    <source>
        <dbReference type="ARBA" id="ARBA00043978"/>
    </source>
</evidence>
<dbReference type="Pfam" id="PF10674">
    <property type="entry name" value="Ycf54"/>
    <property type="match status" value="1"/>
</dbReference>
<dbReference type="InterPro" id="IPR038409">
    <property type="entry name" value="Ycf54-like_sf"/>
</dbReference>
<evidence type="ECO:0000313" key="3">
    <source>
        <dbReference type="Proteomes" id="UP000198341"/>
    </source>
</evidence>
<dbReference type="Proteomes" id="UP000198341">
    <property type="component" value="Chromosome 3"/>
</dbReference>
<gene>
    <name evidence="2" type="ORF">Bathy03g05310</name>
</gene>
<reference evidence="2 3" key="1">
    <citation type="submission" date="2011-10" db="EMBL/GenBank/DDBJ databases">
        <authorList>
            <person name="Genoscope - CEA"/>
        </authorList>
    </citation>
    <scope>NUCLEOTIDE SEQUENCE [LARGE SCALE GENOMIC DNA]</scope>
    <source>
        <strain evidence="2 3">RCC 1105</strain>
    </source>
</reference>
<dbReference type="AlphaFoldDB" id="K8ECD3"/>
<dbReference type="RefSeq" id="XP_007514179.1">
    <property type="nucleotide sequence ID" value="XM_007514117.1"/>
</dbReference>
<name>K8ECD3_9CHLO</name>
<dbReference type="STRING" id="41875.K8ECD3"/>
<accession>K8ECD3</accession>
<dbReference type="EMBL" id="FO082276">
    <property type="protein sequence ID" value="CCO15616.1"/>
    <property type="molecule type" value="Genomic_DNA"/>
</dbReference>
<dbReference type="eggNOG" id="ENOG502RY7F">
    <property type="taxonomic scope" value="Eukaryota"/>
</dbReference>
<dbReference type="KEGG" id="bpg:Bathy03g05310"/>
<dbReference type="Gene3D" id="3.30.70.1860">
    <property type="entry name" value="Uncharacterised protein family Ycf54"/>
    <property type="match status" value="1"/>
</dbReference>
<keyword evidence="3" id="KW-1185">Reference proteome</keyword>
<dbReference type="OrthoDB" id="5200at2759"/>
<dbReference type="InterPro" id="IPR019616">
    <property type="entry name" value="Ycf54"/>
</dbReference>
<dbReference type="PANTHER" id="PTHR35319">
    <property type="match status" value="1"/>
</dbReference>
<protein>
    <submittedName>
        <fullName evidence="2">Uncharacterized protein</fullName>
    </submittedName>
</protein>
<organism evidence="2 3">
    <name type="scientific">Bathycoccus prasinos</name>
    <dbReference type="NCBI Taxonomy" id="41875"/>
    <lineage>
        <taxon>Eukaryota</taxon>
        <taxon>Viridiplantae</taxon>
        <taxon>Chlorophyta</taxon>
        <taxon>Mamiellophyceae</taxon>
        <taxon>Mamiellales</taxon>
        <taxon>Bathycoccaceae</taxon>
        <taxon>Bathycoccus</taxon>
    </lineage>
</organism>
<dbReference type="GeneID" id="19017068"/>
<proteinExistence type="inferred from homology"/>
<dbReference type="PANTHER" id="PTHR35319:SF2">
    <property type="entry name" value="YCF54"/>
    <property type="match status" value="1"/>
</dbReference>
<sequence length="222" mass="25363">MFAAASSLTTTTISSKSSLGGYRGKEVVQKSRSSMMRSTARRNNVNVVVRAEAQKTIDMNESRTYYFCIANADFMLNDENNEHFPEILRERRRFYRETEKLQDFWIVPNPTFLDAMPEIKKKIRQPCVAVMTTDEVWNTFIKLRMDRVYKGSVEGTGAELLKSNELIAADAFPPVDPAKWTAPYNKYSPGWWEVFYPGADWTQGYQATVNPLAEEGVERTGA</sequence>